<sequence>MEVEYLIVTNNPLVKEGFDDIYFVEGTSRELLEKVRDLVHAGHELVTHPLGASLRMMFSPCFSVVLRSEKKDLNYFHTEIIESSLEKYKLNMEVRGEDTKNSRDYAMIDYSLLRSAFVEIGNNQMSF</sequence>
<comment type="caution">
    <text evidence="1">The sequence shown here is derived from an EMBL/GenBank/DDBJ whole genome shotgun (WGS) entry which is preliminary data.</text>
</comment>
<reference evidence="1" key="1">
    <citation type="submission" date="2022-12" db="EMBL/GenBank/DDBJ databases">
        <title>Reference genome sequencing for broad-spectrum identification of bacterial and archaeal isolates by mass spectrometry.</title>
        <authorList>
            <person name="Sekiguchi Y."/>
            <person name="Tourlousse D.M."/>
        </authorList>
    </citation>
    <scope>NUCLEOTIDE SEQUENCE</scope>
    <source>
        <strain evidence="1">10succ1</strain>
    </source>
</reference>
<keyword evidence="2" id="KW-1185">Reference proteome</keyword>
<gene>
    <name evidence="1" type="primary">grdX</name>
    <name evidence="1" type="ORF">PM10SUCC1_36650</name>
</gene>
<accession>A0A9W6GQ54</accession>
<organism evidence="1 2">
    <name type="scientific">Propionigenium maris DSM 9537</name>
    <dbReference type="NCBI Taxonomy" id="1123000"/>
    <lineage>
        <taxon>Bacteria</taxon>
        <taxon>Fusobacteriati</taxon>
        <taxon>Fusobacteriota</taxon>
        <taxon>Fusobacteriia</taxon>
        <taxon>Fusobacteriales</taxon>
        <taxon>Fusobacteriaceae</taxon>
        <taxon>Propionigenium</taxon>
    </lineage>
</organism>
<dbReference type="AlphaFoldDB" id="A0A9W6GQ54"/>
<dbReference type="Proteomes" id="UP001144471">
    <property type="component" value="Unassembled WGS sequence"/>
</dbReference>
<name>A0A9W6GQ54_9FUSO</name>
<dbReference type="NCBIfam" id="NF038093">
    <property type="entry name" value="GrdX"/>
    <property type="match status" value="1"/>
</dbReference>
<dbReference type="InterPro" id="IPR047735">
    <property type="entry name" value="GrdX-like"/>
</dbReference>
<evidence type="ECO:0000313" key="2">
    <source>
        <dbReference type="Proteomes" id="UP001144471"/>
    </source>
</evidence>
<dbReference type="EMBL" id="BSDY01000036">
    <property type="protein sequence ID" value="GLI58151.1"/>
    <property type="molecule type" value="Genomic_DNA"/>
</dbReference>
<proteinExistence type="predicted"/>
<protein>
    <submittedName>
        <fullName evidence="1">GrdX protein</fullName>
    </submittedName>
</protein>
<evidence type="ECO:0000313" key="1">
    <source>
        <dbReference type="EMBL" id="GLI58151.1"/>
    </source>
</evidence>